<dbReference type="SUPFAM" id="SSF55729">
    <property type="entry name" value="Acyl-CoA N-acyltransferases (Nat)"/>
    <property type="match status" value="1"/>
</dbReference>
<gene>
    <name evidence="2" type="ORF">WR164_05710</name>
</gene>
<dbReference type="InterPro" id="IPR000182">
    <property type="entry name" value="GNAT_dom"/>
</dbReference>
<dbReference type="InterPro" id="IPR016181">
    <property type="entry name" value="Acyl_CoA_acyltransferase"/>
</dbReference>
<dbReference type="Gene3D" id="3.40.630.30">
    <property type="match status" value="1"/>
</dbReference>
<reference evidence="2" key="1">
    <citation type="submission" date="2022-07" db="EMBL/GenBank/DDBJ databases">
        <authorList>
            <person name="Kouya T."/>
            <person name="Ishiyama Y."/>
        </authorList>
    </citation>
    <scope>NUCLEOTIDE SEQUENCE</scope>
    <source>
        <strain evidence="2">WR16-4</strain>
    </source>
</reference>
<comment type="caution">
    <text evidence="2">The sequence shown here is derived from an EMBL/GenBank/DDBJ whole genome shotgun (WGS) entry which is preliminary data.</text>
</comment>
<feature type="domain" description="N-acetyltransferase" evidence="1">
    <location>
        <begin position="14"/>
        <end position="153"/>
    </location>
</feature>
<protein>
    <submittedName>
        <fullName evidence="2">Ribosomal-protein-alanine N-acetyltransferase</fullName>
    </submittedName>
</protein>
<dbReference type="InterPro" id="IPR051531">
    <property type="entry name" value="N-acetyltransferase"/>
</dbReference>
<evidence type="ECO:0000259" key="1">
    <source>
        <dbReference type="Pfam" id="PF13302"/>
    </source>
</evidence>
<accession>A0A9W6B093</accession>
<evidence type="ECO:0000313" key="2">
    <source>
        <dbReference type="EMBL" id="GLB46592.1"/>
    </source>
</evidence>
<name>A0A9W6B093_9LACO</name>
<organism evidence="2 3">
    <name type="scientific">Philodulcilactobacillus myokoensis</name>
    <dbReference type="NCBI Taxonomy" id="2929573"/>
    <lineage>
        <taxon>Bacteria</taxon>
        <taxon>Bacillati</taxon>
        <taxon>Bacillota</taxon>
        <taxon>Bacilli</taxon>
        <taxon>Lactobacillales</taxon>
        <taxon>Lactobacillaceae</taxon>
        <taxon>Philodulcilactobacillus</taxon>
    </lineage>
</organism>
<reference evidence="2" key="2">
    <citation type="journal article" date="2023" name="PLoS ONE">
        <title>Philodulcilactobacillus myokoensis gen. nov., sp. nov., a fructophilic, acidophilic, and agar-phobic lactic acid bacterium isolated from fermented vegetable extracts.</title>
        <authorList>
            <person name="Kouya T."/>
            <person name="Ishiyama Y."/>
            <person name="Ohashi S."/>
            <person name="Kumakubo R."/>
            <person name="Yamazaki T."/>
            <person name="Otaki T."/>
        </authorList>
    </citation>
    <scope>NUCLEOTIDE SEQUENCE</scope>
    <source>
        <strain evidence="2">WR16-4</strain>
    </source>
</reference>
<dbReference type="RefSeq" id="WP_286136056.1">
    <property type="nucleotide sequence ID" value="NZ_BRPL01000002.1"/>
</dbReference>
<evidence type="ECO:0000313" key="3">
    <source>
        <dbReference type="Proteomes" id="UP001144204"/>
    </source>
</evidence>
<dbReference type="GO" id="GO:0016747">
    <property type="term" value="F:acyltransferase activity, transferring groups other than amino-acyl groups"/>
    <property type="evidence" value="ECO:0007669"/>
    <property type="project" value="InterPro"/>
</dbReference>
<dbReference type="EMBL" id="BRPL01000002">
    <property type="protein sequence ID" value="GLB46592.1"/>
    <property type="molecule type" value="Genomic_DNA"/>
</dbReference>
<keyword evidence="3" id="KW-1185">Reference proteome</keyword>
<dbReference type="Pfam" id="PF13302">
    <property type="entry name" value="Acetyltransf_3"/>
    <property type="match status" value="1"/>
</dbReference>
<dbReference type="AlphaFoldDB" id="A0A9W6B093"/>
<sequence length="177" mass="20883">MGVIFFNQLKINDVTLRHLRRSDFKPYYRLISDPDIQKLAGLPNINELNLAKKLFDDALKMESTYAILENNFNSFIGIFSFYEWIDSGMNIPNPNSRELGFALTPETQHHGYMTEILNGVCDFMKHHSKIKSLWCGMFLNNVGCRKLMEKVHFNFKFRFKSDLLDKEELFYQRVLKI</sequence>
<dbReference type="PANTHER" id="PTHR43792">
    <property type="entry name" value="GNAT FAMILY, PUTATIVE (AFU_ORTHOLOGUE AFUA_3G00765)-RELATED-RELATED"/>
    <property type="match status" value="1"/>
</dbReference>
<proteinExistence type="predicted"/>
<dbReference type="Proteomes" id="UP001144204">
    <property type="component" value="Unassembled WGS sequence"/>
</dbReference>